<evidence type="ECO:0000256" key="5">
    <source>
        <dbReference type="ARBA" id="ARBA00022741"/>
    </source>
</evidence>
<dbReference type="SUPFAM" id="SSF81653">
    <property type="entry name" value="Calcium ATPase, transduction domain A"/>
    <property type="match status" value="1"/>
</dbReference>
<comment type="catalytic activity">
    <reaction evidence="12">
        <text>Mn(2+)(in) + ATP + H2O = Mn(2+)(out) + ADP + phosphate + H(+)</text>
        <dbReference type="Rhea" id="RHEA:66820"/>
        <dbReference type="ChEBI" id="CHEBI:15377"/>
        <dbReference type="ChEBI" id="CHEBI:15378"/>
        <dbReference type="ChEBI" id="CHEBI:29035"/>
        <dbReference type="ChEBI" id="CHEBI:30616"/>
        <dbReference type="ChEBI" id="CHEBI:43474"/>
        <dbReference type="ChEBI" id="CHEBI:456216"/>
    </reaction>
    <physiologicalReaction direction="left-to-right" evidence="12">
        <dbReference type="Rhea" id="RHEA:66821"/>
    </physiologicalReaction>
</comment>
<evidence type="ECO:0000256" key="9">
    <source>
        <dbReference type="ARBA" id="ARBA00022989"/>
    </source>
</evidence>
<dbReference type="InterPro" id="IPR059000">
    <property type="entry name" value="ATPase_P-type_domA"/>
</dbReference>
<dbReference type="SFLD" id="SFLDF00027">
    <property type="entry name" value="p-type_atpase"/>
    <property type="match status" value="1"/>
</dbReference>
<dbReference type="GeneID" id="100209968"/>
<evidence type="ECO:0000256" key="12">
    <source>
        <dbReference type="ARBA" id="ARBA00047330"/>
    </source>
</evidence>
<reference evidence="16 17" key="1">
    <citation type="submission" date="2025-05" db="UniProtKB">
        <authorList>
            <consortium name="RefSeq"/>
        </authorList>
    </citation>
    <scope>IDENTIFICATION</scope>
</reference>
<dbReference type="Gene3D" id="3.40.1110.10">
    <property type="entry name" value="Calcium-transporting ATPase, cytoplasmic domain N"/>
    <property type="match status" value="1"/>
</dbReference>
<feature type="transmembrane region" description="Helical" evidence="13">
    <location>
        <begin position="114"/>
        <end position="130"/>
    </location>
</feature>
<evidence type="ECO:0000256" key="8">
    <source>
        <dbReference type="ARBA" id="ARBA00022967"/>
    </source>
</evidence>
<evidence type="ECO:0000256" key="6">
    <source>
        <dbReference type="ARBA" id="ARBA00022837"/>
    </source>
</evidence>
<dbReference type="PRINTS" id="PR00119">
    <property type="entry name" value="CATATPASE"/>
</dbReference>
<dbReference type="InterPro" id="IPR004014">
    <property type="entry name" value="ATPase_P-typ_cation-transptr_N"/>
</dbReference>
<dbReference type="EC" id="7.2.2.10" evidence="13"/>
<evidence type="ECO:0000256" key="10">
    <source>
        <dbReference type="ARBA" id="ARBA00023065"/>
    </source>
</evidence>
<comment type="similarity">
    <text evidence="13">Belongs to the cation transport ATPase (P-type) (TC 3.A.3) family.</text>
</comment>
<gene>
    <name evidence="16 17" type="primary">LOC100209968</name>
</gene>
<dbReference type="RefSeq" id="XP_065676208.1">
    <property type="nucleotide sequence ID" value="XM_065820136.1"/>
</dbReference>
<evidence type="ECO:0000259" key="14">
    <source>
        <dbReference type="SMART" id="SM00831"/>
    </source>
</evidence>
<name>A0ABM4DNP5_HYDVU</name>
<dbReference type="SFLD" id="SFLDG00002">
    <property type="entry name" value="C1.7:_P-type_atpase_like"/>
    <property type="match status" value="1"/>
</dbReference>
<proteinExistence type="inferred from homology"/>
<dbReference type="Gene3D" id="1.20.1110.10">
    <property type="entry name" value="Calcium-transporting ATPase, transmembrane domain"/>
    <property type="match status" value="1"/>
</dbReference>
<dbReference type="InterPro" id="IPR023214">
    <property type="entry name" value="HAD_sf"/>
</dbReference>
<keyword evidence="6 13" id="KW-0106">Calcium</keyword>
<dbReference type="PANTHER" id="PTHR42861">
    <property type="entry name" value="CALCIUM-TRANSPORTING ATPASE"/>
    <property type="match status" value="1"/>
</dbReference>
<dbReference type="InterPro" id="IPR006068">
    <property type="entry name" value="ATPase_P-typ_cation-transptr_C"/>
</dbReference>
<feature type="transmembrane region" description="Helical" evidence="13">
    <location>
        <begin position="776"/>
        <end position="797"/>
    </location>
</feature>
<comment type="caution">
    <text evidence="13">Lacks conserved residue(s) required for the propagation of feature annotation.</text>
</comment>
<dbReference type="SFLD" id="SFLDS00003">
    <property type="entry name" value="Haloacid_Dehalogenase"/>
    <property type="match status" value="1"/>
</dbReference>
<keyword evidence="7 13" id="KW-0067">ATP-binding</keyword>
<comment type="function">
    <text evidence="13">Catalyzes the hydrolysis of ATP coupled with the transport of calcium.</text>
</comment>
<dbReference type="SUPFAM" id="SSF81665">
    <property type="entry name" value="Calcium ATPase, transmembrane domain M"/>
    <property type="match status" value="1"/>
</dbReference>
<evidence type="ECO:0000256" key="2">
    <source>
        <dbReference type="ARBA" id="ARBA00022448"/>
    </source>
</evidence>
<keyword evidence="2 13" id="KW-0813">Transport</keyword>
<dbReference type="SUPFAM" id="SSF56784">
    <property type="entry name" value="HAD-like"/>
    <property type="match status" value="1"/>
</dbReference>
<evidence type="ECO:0000256" key="4">
    <source>
        <dbReference type="ARBA" id="ARBA00022692"/>
    </source>
</evidence>
<dbReference type="Pfam" id="PF00122">
    <property type="entry name" value="E1-E2_ATPase"/>
    <property type="match status" value="1"/>
</dbReference>
<evidence type="ECO:0000313" key="15">
    <source>
        <dbReference type="Proteomes" id="UP001652625"/>
    </source>
</evidence>
<evidence type="ECO:0000256" key="13">
    <source>
        <dbReference type="RuleBase" id="RU361146"/>
    </source>
</evidence>
<dbReference type="NCBIfam" id="TIGR01522">
    <property type="entry name" value="ATPase-IIA2_Ca"/>
    <property type="match status" value="1"/>
</dbReference>
<evidence type="ECO:0000256" key="7">
    <source>
        <dbReference type="ARBA" id="ARBA00022840"/>
    </source>
</evidence>
<dbReference type="InterPro" id="IPR001757">
    <property type="entry name" value="P_typ_ATPase"/>
</dbReference>
<evidence type="ECO:0000256" key="1">
    <source>
        <dbReference type="ARBA" id="ARBA00004127"/>
    </source>
</evidence>
<sequence length="918" mass="101121">MFSWFFDKQSKEKDCLLSKEEEKLEMKLSSSIKASTVDFRKIECDLSTNINFGLSTLEAKNRQLLYGLNEFDVGEDTPLWLKYLNQFKEPMILLLLTSGLVSICMGQYDDAISITVAVIIVVTVAFIQEYRSDKSVEAITQLVPPSCHCLRNGDWVNFLAKELVPGDIVAIETGDRVPADLRLFEAIHLEIDESSFTGEIEPARKCTLTLSTNSEKSNMALMGTLVRAGKGKGIVCGTGTNSEFGSVFQMMKDEEPPKTPLQKSMDQLGKQLSFYSILIIGLVVLLGWIQNRKIMEMFTIGVSLAVAAIPEGLPIVVTVTLALGVMRMANRNAIVKKLPAVETLGCATVVCSDKTGTLTKNEMTVTDIVLADNRRIKLTGIGYSSHGQILFGNHGASEFSDESLTLLVKTGCLCNNASIKNSVLFGQATEGAIIAVGLKLGLVRLNEEYERIDEIPFTSENKWMSVKCRKLFSEDVPKFYVKGSFEKVLEKCSTWLDCGVKKILTSAHKESAAVEASKLGYQGLRVVAFAYGEEINSLTYLGIAGIIDPPREGVKDAICTLIEGGVNIKMLTGDARETAVAIASKVGLNTEAANVISGEQIDSMDSYELEKIINNITVFYRVSPKNKVTIVRALQRKDHVVAMTGDGVNDAIALKCADIGITMGKGGTDVSKEAADMILADDDFKTILIALAEGKGIYYNIRNFVRFQLSTSIAAITLITISTLLALPNPLNAMQILWINIIMDGPPAQSLGVEPVTDDVMRQKPRAVKDPMVNRYLLIQVLISSAIIVAGTLYIFWHEMSDNIITPRDTTMTFTCFVFFDMFNAMSCRSQTKSILEIGFFSNRMFLYAVGGSIIGQMLVIYFPPLQRVFQTESLTFYDIIKLTAIASSVLVVDEIRKLVLKVCMKKLLRKKSIYDLV</sequence>
<evidence type="ECO:0000313" key="17">
    <source>
        <dbReference type="RefSeq" id="XP_065676208.1"/>
    </source>
</evidence>
<dbReference type="InterPro" id="IPR036412">
    <property type="entry name" value="HAD-like_sf"/>
</dbReference>
<dbReference type="InterPro" id="IPR008250">
    <property type="entry name" value="ATPase_P-typ_transduc_dom_A_sf"/>
</dbReference>
<dbReference type="Pfam" id="PF00690">
    <property type="entry name" value="Cation_ATPase_N"/>
    <property type="match status" value="1"/>
</dbReference>
<dbReference type="PROSITE" id="PS00154">
    <property type="entry name" value="ATPASE_E1_E2"/>
    <property type="match status" value="1"/>
</dbReference>
<evidence type="ECO:0000256" key="3">
    <source>
        <dbReference type="ARBA" id="ARBA00022568"/>
    </source>
</evidence>
<protein>
    <recommendedName>
        <fullName evidence="13">Calcium-transporting ATPase</fullName>
        <ecNumber evidence="13">7.2.2.10</ecNumber>
    </recommendedName>
</protein>
<keyword evidence="4 13" id="KW-0812">Transmembrane</keyword>
<keyword evidence="15" id="KW-1185">Reference proteome</keyword>
<dbReference type="Gene3D" id="2.70.150.10">
    <property type="entry name" value="Calcium-transporting ATPase, cytoplasmic transduction domain A"/>
    <property type="match status" value="1"/>
</dbReference>
<feature type="transmembrane region" description="Helical" evidence="13">
    <location>
        <begin position="707"/>
        <end position="727"/>
    </location>
</feature>
<dbReference type="PRINTS" id="PR00121">
    <property type="entry name" value="NAKATPASE"/>
</dbReference>
<dbReference type="NCBIfam" id="TIGR01494">
    <property type="entry name" value="ATPase_P-type"/>
    <property type="match status" value="2"/>
</dbReference>
<dbReference type="Pfam" id="PF13246">
    <property type="entry name" value="Cation_ATPase"/>
    <property type="match status" value="1"/>
</dbReference>
<dbReference type="InterPro" id="IPR023299">
    <property type="entry name" value="ATPase_P-typ_cyto_dom_N"/>
</dbReference>
<dbReference type="Pfam" id="PF00689">
    <property type="entry name" value="Cation_ATPase_C"/>
    <property type="match status" value="1"/>
</dbReference>
<dbReference type="InterPro" id="IPR044492">
    <property type="entry name" value="P_typ_ATPase_HD_dom"/>
</dbReference>
<dbReference type="InterPro" id="IPR006413">
    <property type="entry name" value="P-type_ATPase_IIA_PMR1"/>
</dbReference>
<feature type="transmembrane region" description="Helical" evidence="13">
    <location>
        <begin position="302"/>
        <end position="326"/>
    </location>
</feature>
<dbReference type="InterPro" id="IPR023298">
    <property type="entry name" value="ATPase_P-typ_TM_dom_sf"/>
</dbReference>
<comment type="subcellular location">
    <subcellularLocation>
        <location evidence="1">Endomembrane system</location>
        <topology evidence="1">Multi-pass membrane protein</topology>
    </subcellularLocation>
    <subcellularLocation>
        <location evidence="13">Membrane</location>
        <topology evidence="13">Multi-pass membrane protein</topology>
    </subcellularLocation>
</comment>
<keyword evidence="10 13" id="KW-0406">Ion transport</keyword>
<feature type="domain" description="Cation-transporting P-type ATPase N-terminal" evidence="14">
    <location>
        <begin position="38"/>
        <end position="107"/>
    </location>
</feature>
<keyword evidence="3 13" id="KW-0109">Calcium transport</keyword>
<dbReference type="Proteomes" id="UP001652625">
    <property type="component" value="Chromosome 15"/>
</dbReference>
<keyword evidence="8" id="KW-1278">Translocase</keyword>
<feature type="transmembrane region" description="Helical" evidence="13">
    <location>
        <begin position="845"/>
        <end position="863"/>
    </location>
</feature>
<keyword evidence="9 13" id="KW-1133">Transmembrane helix</keyword>
<dbReference type="Gene3D" id="3.40.50.1000">
    <property type="entry name" value="HAD superfamily/HAD-like"/>
    <property type="match status" value="1"/>
</dbReference>
<keyword evidence="11 13" id="KW-0472">Membrane</keyword>
<dbReference type="InterPro" id="IPR018303">
    <property type="entry name" value="ATPase_P-typ_P_site"/>
</dbReference>
<evidence type="ECO:0000313" key="16">
    <source>
        <dbReference type="RefSeq" id="XP_065676207.1"/>
    </source>
</evidence>
<feature type="transmembrane region" description="Helical" evidence="13">
    <location>
        <begin position="272"/>
        <end position="290"/>
    </location>
</feature>
<dbReference type="SMART" id="SM00831">
    <property type="entry name" value="Cation_ATPase_N"/>
    <property type="match status" value="1"/>
</dbReference>
<evidence type="ECO:0000256" key="11">
    <source>
        <dbReference type="ARBA" id="ARBA00023136"/>
    </source>
</evidence>
<dbReference type="RefSeq" id="XP_065676207.1">
    <property type="nucleotide sequence ID" value="XM_065820135.1"/>
</dbReference>
<comment type="catalytic activity">
    <reaction evidence="13">
        <text>Ca(2+)(in) + ATP + H2O = Ca(2+)(out) + ADP + phosphate + H(+)</text>
        <dbReference type="Rhea" id="RHEA:18105"/>
        <dbReference type="ChEBI" id="CHEBI:15377"/>
        <dbReference type="ChEBI" id="CHEBI:15378"/>
        <dbReference type="ChEBI" id="CHEBI:29108"/>
        <dbReference type="ChEBI" id="CHEBI:30616"/>
        <dbReference type="ChEBI" id="CHEBI:43474"/>
        <dbReference type="ChEBI" id="CHEBI:456216"/>
        <dbReference type="EC" id="7.2.2.10"/>
    </reaction>
</comment>
<accession>A0ABM4DNP5</accession>
<organism evidence="15 17">
    <name type="scientific">Hydra vulgaris</name>
    <name type="common">Hydra</name>
    <name type="synonym">Hydra attenuata</name>
    <dbReference type="NCBI Taxonomy" id="6087"/>
    <lineage>
        <taxon>Eukaryota</taxon>
        <taxon>Metazoa</taxon>
        <taxon>Cnidaria</taxon>
        <taxon>Hydrozoa</taxon>
        <taxon>Hydroidolina</taxon>
        <taxon>Anthoathecata</taxon>
        <taxon>Aplanulata</taxon>
        <taxon>Hydridae</taxon>
        <taxon>Hydra</taxon>
    </lineage>
</organism>
<keyword evidence="5 13" id="KW-0547">Nucleotide-binding</keyword>